<sequence>MYYTQKTLNLNKSQFEIIEVQIVEDTLHLNVFIRDKTNVHRYYHIQSAKIPIQFSNKNIVIIFVETLLFLHNLLITNIFLLYHGSISTSLRLIENSTTVFIPMGGLDSGASVKTHRKSD</sequence>
<keyword evidence="1" id="KW-1133">Transmembrane helix</keyword>
<evidence type="ECO:0000313" key="2">
    <source>
        <dbReference type="EMBL" id="RHZ63487.1"/>
    </source>
</evidence>
<evidence type="ECO:0000256" key="1">
    <source>
        <dbReference type="SAM" id="Phobius"/>
    </source>
</evidence>
<comment type="caution">
    <text evidence="2">The sequence shown here is derived from an EMBL/GenBank/DDBJ whole genome shotgun (WGS) entry which is preliminary data.</text>
</comment>
<evidence type="ECO:0000313" key="3">
    <source>
        <dbReference type="Proteomes" id="UP000266861"/>
    </source>
</evidence>
<proteinExistence type="predicted"/>
<protein>
    <submittedName>
        <fullName evidence="2">Uncharacterized protein</fullName>
    </submittedName>
</protein>
<organism evidence="2 3">
    <name type="scientific">Diversispora epigaea</name>
    <dbReference type="NCBI Taxonomy" id="1348612"/>
    <lineage>
        <taxon>Eukaryota</taxon>
        <taxon>Fungi</taxon>
        <taxon>Fungi incertae sedis</taxon>
        <taxon>Mucoromycota</taxon>
        <taxon>Glomeromycotina</taxon>
        <taxon>Glomeromycetes</taxon>
        <taxon>Diversisporales</taxon>
        <taxon>Diversisporaceae</taxon>
        <taxon>Diversispora</taxon>
    </lineage>
</organism>
<keyword evidence="1" id="KW-0812">Transmembrane</keyword>
<dbReference type="AlphaFoldDB" id="A0A397HKI8"/>
<keyword evidence="1" id="KW-0472">Membrane</keyword>
<feature type="transmembrane region" description="Helical" evidence="1">
    <location>
        <begin position="59"/>
        <end position="82"/>
    </location>
</feature>
<dbReference type="EMBL" id="PQFF01000301">
    <property type="protein sequence ID" value="RHZ63487.1"/>
    <property type="molecule type" value="Genomic_DNA"/>
</dbReference>
<reference evidence="2 3" key="1">
    <citation type="submission" date="2018-08" db="EMBL/GenBank/DDBJ databases">
        <title>Genome and evolution of the arbuscular mycorrhizal fungus Diversispora epigaea (formerly Glomus versiforme) and its bacterial endosymbionts.</title>
        <authorList>
            <person name="Sun X."/>
            <person name="Fei Z."/>
            <person name="Harrison M."/>
        </authorList>
    </citation>
    <scope>NUCLEOTIDE SEQUENCE [LARGE SCALE GENOMIC DNA]</scope>
    <source>
        <strain evidence="2 3">IT104</strain>
    </source>
</reference>
<name>A0A397HKI8_9GLOM</name>
<keyword evidence="3" id="KW-1185">Reference proteome</keyword>
<dbReference type="Proteomes" id="UP000266861">
    <property type="component" value="Unassembled WGS sequence"/>
</dbReference>
<gene>
    <name evidence="2" type="ORF">Glove_329g67</name>
</gene>
<accession>A0A397HKI8</accession>
<dbReference type="OrthoDB" id="2421246at2759"/>